<dbReference type="Pfam" id="PF00076">
    <property type="entry name" value="RRM_1"/>
    <property type="match status" value="1"/>
</dbReference>
<dbReference type="InterPro" id="IPR052462">
    <property type="entry name" value="SLIRP/GR-RBP-like"/>
</dbReference>
<proteinExistence type="predicted"/>
<dbReference type="PANTHER" id="PTHR48027">
    <property type="entry name" value="HETEROGENEOUS NUCLEAR RIBONUCLEOPROTEIN 87F-RELATED"/>
    <property type="match status" value="1"/>
</dbReference>
<evidence type="ECO:0000313" key="6">
    <source>
        <dbReference type="Proteomes" id="UP001149813"/>
    </source>
</evidence>
<evidence type="ECO:0000256" key="2">
    <source>
        <dbReference type="PROSITE-ProRule" id="PRU00176"/>
    </source>
</evidence>
<evidence type="ECO:0000259" key="4">
    <source>
        <dbReference type="PROSITE" id="PS50102"/>
    </source>
</evidence>
<feature type="domain" description="RRM" evidence="4">
    <location>
        <begin position="3"/>
        <end position="81"/>
    </location>
</feature>
<gene>
    <name evidence="5" type="ORF">LPJ53_005133</name>
</gene>
<dbReference type="GO" id="GO:0003723">
    <property type="term" value="F:RNA binding"/>
    <property type="evidence" value="ECO:0007669"/>
    <property type="project" value="UniProtKB-UniRule"/>
</dbReference>
<feature type="compositionally biased region" description="Low complexity" evidence="3">
    <location>
        <begin position="160"/>
        <end position="192"/>
    </location>
</feature>
<reference evidence="5" key="1">
    <citation type="submission" date="2022-07" db="EMBL/GenBank/DDBJ databases">
        <title>Phylogenomic reconstructions and comparative analyses of Kickxellomycotina fungi.</title>
        <authorList>
            <person name="Reynolds N.K."/>
            <person name="Stajich J.E."/>
            <person name="Barry K."/>
            <person name="Grigoriev I.V."/>
            <person name="Crous P."/>
            <person name="Smith M.E."/>
        </authorList>
    </citation>
    <scope>NUCLEOTIDE SEQUENCE</scope>
    <source>
        <strain evidence="5">NBRC 32514</strain>
    </source>
</reference>
<organism evidence="5 6">
    <name type="scientific">Coemansia erecta</name>
    <dbReference type="NCBI Taxonomy" id="147472"/>
    <lineage>
        <taxon>Eukaryota</taxon>
        <taxon>Fungi</taxon>
        <taxon>Fungi incertae sedis</taxon>
        <taxon>Zoopagomycota</taxon>
        <taxon>Kickxellomycotina</taxon>
        <taxon>Kickxellomycetes</taxon>
        <taxon>Kickxellales</taxon>
        <taxon>Kickxellaceae</taxon>
        <taxon>Coemansia</taxon>
    </lineage>
</organism>
<dbReference type="EMBL" id="JANBOJ010000282">
    <property type="protein sequence ID" value="KAJ1720211.1"/>
    <property type="molecule type" value="Genomic_DNA"/>
</dbReference>
<evidence type="ECO:0000256" key="1">
    <source>
        <dbReference type="ARBA" id="ARBA00022884"/>
    </source>
</evidence>
<feature type="compositionally biased region" description="Low complexity" evidence="3">
    <location>
        <begin position="92"/>
        <end position="111"/>
    </location>
</feature>
<accession>A0A9W7XT19</accession>
<feature type="region of interest" description="Disordered" evidence="3">
    <location>
        <begin position="77"/>
        <end position="192"/>
    </location>
</feature>
<dbReference type="InterPro" id="IPR035979">
    <property type="entry name" value="RBD_domain_sf"/>
</dbReference>
<dbReference type="SMART" id="SM00360">
    <property type="entry name" value="RRM"/>
    <property type="match status" value="1"/>
</dbReference>
<dbReference type="InterPro" id="IPR000504">
    <property type="entry name" value="RRM_dom"/>
</dbReference>
<keyword evidence="6" id="KW-1185">Reference proteome</keyword>
<name>A0A9W7XT19_9FUNG</name>
<dbReference type="SUPFAM" id="SSF54928">
    <property type="entry name" value="RNA-binding domain, RBD"/>
    <property type="match status" value="1"/>
</dbReference>
<feature type="compositionally biased region" description="Low complexity" evidence="3">
    <location>
        <begin position="124"/>
        <end position="153"/>
    </location>
</feature>
<comment type="caution">
    <text evidence="5">The sequence shown here is derived from an EMBL/GenBank/DDBJ whole genome shotgun (WGS) entry which is preliminary data.</text>
</comment>
<dbReference type="PROSITE" id="PS50102">
    <property type="entry name" value="RRM"/>
    <property type="match status" value="1"/>
</dbReference>
<evidence type="ECO:0000313" key="5">
    <source>
        <dbReference type="EMBL" id="KAJ1720211.1"/>
    </source>
</evidence>
<protein>
    <recommendedName>
        <fullName evidence="4">RRM domain-containing protein</fullName>
    </recommendedName>
</protein>
<dbReference type="Proteomes" id="UP001149813">
    <property type="component" value="Unassembled WGS sequence"/>
</dbReference>
<dbReference type="InterPro" id="IPR048289">
    <property type="entry name" value="RRM2_NsCP33-like"/>
</dbReference>
<keyword evidence="1 2" id="KW-0694">RNA-binding</keyword>
<dbReference type="OrthoDB" id="439808at2759"/>
<evidence type="ECO:0000256" key="3">
    <source>
        <dbReference type="SAM" id="MobiDB-lite"/>
    </source>
</evidence>
<dbReference type="Gene3D" id="3.30.70.330">
    <property type="match status" value="1"/>
</dbReference>
<dbReference type="CDD" id="cd21608">
    <property type="entry name" value="RRM2_NsCP33_like"/>
    <property type="match status" value="1"/>
</dbReference>
<sequence>MSSKVFVGSLPYSLDKDGLAESFGEFGTVVDANVVFDRETKRSRGYGFVTFSTPEEAQAAISGSADKHIDGRAIIVNPAAERDPNAPRPAFQSRNSNYGGQQQQQRRNYNNNGGGYRPRRNYGEDGQQYQQQEGGYDNSGGYRNYNNNNNNDGGFRRRPYNNNNNQGNQGSYGYDNQQQQQQYYQDGGDNQQ</sequence>
<dbReference type="AlphaFoldDB" id="A0A9W7XT19"/>
<dbReference type="InterPro" id="IPR012677">
    <property type="entry name" value="Nucleotide-bd_a/b_plait_sf"/>
</dbReference>